<organism evidence="5 6">
    <name type="scientific">Seminavis robusta</name>
    <dbReference type="NCBI Taxonomy" id="568900"/>
    <lineage>
        <taxon>Eukaryota</taxon>
        <taxon>Sar</taxon>
        <taxon>Stramenopiles</taxon>
        <taxon>Ochrophyta</taxon>
        <taxon>Bacillariophyta</taxon>
        <taxon>Bacillariophyceae</taxon>
        <taxon>Bacillariophycidae</taxon>
        <taxon>Naviculales</taxon>
        <taxon>Naviculaceae</taxon>
        <taxon>Seminavis</taxon>
    </lineage>
</organism>
<evidence type="ECO:0000259" key="4">
    <source>
        <dbReference type="Pfam" id="PF04755"/>
    </source>
</evidence>
<keyword evidence="3" id="KW-0732">Signal</keyword>
<feature type="chain" id="PRO_5040245788" description="Plastid lipid-associated protein/fibrillin conserved domain-containing protein" evidence="3">
    <location>
        <begin position="24"/>
        <end position="255"/>
    </location>
</feature>
<reference evidence="5" key="1">
    <citation type="submission" date="2020-06" db="EMBL/GenBank/DDBJ databases">
        <authorList>
            <consortium name="Plant Systems Biology data submission"/>
        </authorList>
    </citation>
    <scope>NUCLEOTIDE SEQUENCE</scope>
    <source>
        <strain evidence="5">D6</strain>
    </source>
</reference>
<sequence length="255" mass="27777">MRRNQPSQVLVLLLCSLTSLTAAFVIPSTTRSTASPSTVSKPSLLLFATVSDDIDVDTEINAAKSILVTAAETKAEDSDTVIEALLSLEKLMRKKAKAEGESVAEDMKTQLNGDWRLIFTTGTADTQQKYGKINYFPLKAVQTFRTVEEDPMKITNGIFAGDFPLVKFFGEMDFDLKKRKLEFDFNQLLVLNLIEINLGKGDAAKIGASSGLGSESNVENVKKGRQAFFNWISADAQIATARGGGGGLALWKRVD</sequence>
<evidence type="ECO:0000313" key="5">
    <source>
        <dbReference type="EMBL" id="CAB9517900.1"/>
    </source>
</evidence>
<dbReference type="Proteomes" id="UP001153069">
    <property type="component" value="Unassembled WGS sequence"/>
</dbReference>
<dbReference type="EMBL" id="CAICTM010000888">
    <property type="protein sequence ID" value="CAB9517900.1"/>
    <property type="molecule type" value="Genomic_DNA"/>
</dbReference>
<dbReference type="OrthoDB" id="44190at2759"/>
<dbReference type="InterPro" id="IPR006843">
    <property type="entry name" value="PAP/fibrillin_dom"/>
</dbReference>
<proteinExistence type="predicted"/>
<accession>A0A9N8HMD9</accession>
<keyword evidence="6" id="KW-1185">Reference proteome</keyword>
<evidence type="ECO:0000256" key="3">
    <source>
        <dbReference type="SAM" id="SignalP"/>
    </source>
</evidence>
<evidence type="ECO:0000313" key="6">
    <source>
        <dbReference type="Proteomes" id="UP001153069"/>
    </source>
</evidence>
<feature type="domain" description="Plastid lipid-associated protein/fibrillin conserved" evidence="4">
    <location>
        <begin position="87"/>
        <end position="246"/>
    </location>
</feature>
<keyword evidence="2" id="KW-0934">Plastid</keyword>
<comment type="caution">
    <text evidence="5">The sequence shown here is derived from an EMBL/GenBank/DDBJ whole genome shotgun (WGS) entry which is preliminary data.</text>
</comment>
<protein>
    <recommendedName>
        <fullName evidence="4">Plastid lipid-associated protein/fibrillin conserved domain-containing protein</fullName>
    </recommendedName>
</protein>
<dbReference type="PANTHER" id="PTHR35690">
    <property type="entry name" value="OS01G0363500 PROTEIN"/>
    <property type="match status" value="1"/>
</dbReference>
<dbReference type="AlphaFoldDB" id="A0A9N8HMD9"/>
<dbReference type="PANTHER" id="PTHR35690:SF1">
    <property type="entry name" value="OS01G0363500 PROTEIN"/>
    <property type="match status" value="1"/>
</dbReference>
<name>A0A9N8HMD9_9STRA</name>
<gene>
    <name evidence="5" type="ORF">SEMRO_890_G216670.1</name>
</gene>
<evidence type="ECO:0000256" key="2">
    <source>
        <dbReference type="ARBA" id="ARBA00022640"/>
    </source>
</evidence>
<dbReference type="Pfam" id="PF04755">
    <property type="entry name" value="PAP_fibrillin"/>
    <property type="match status" value="1"/>
</dbReference>
<feature type="signal peptide" evidence="3">
    <location>
        <begin position="1"/>
        <end position="23"/>
    </location>
</feature>
<dbReference type="GO" id="GO:0009536">
    <property type="term" value="C:plastid"/>
    <property type="evidence" value="ECO:0007669"/>
    <property type="project" value="UniProtKB-SubCell"/>
</dbReference>
<evidence type="ECO:0000256" key="1">
    <source>
        <dbReference type="ARBA" id="ARBA00004474"/>
    </source>
</evidence>
<comment type="subcellular location">
    <subcellularLocation>
        <location evidence="1">Plastid</location>
    </subcellularLocation>
</comment>